<dbReference type="Proteomes" id="UP000777440">
    <property type="component" value="Unassembled WGS sequence"/>
</dbReference>
<dbReference type="Pfam" id="PF00392">
    <property type="entry name" value="GntR"/>
    <property type="match status" value="1"/>
</dbReference>
<dbReference type="InterPro" id="IPR036390">
    <property type="entry name" value="WH_DNA-bd_sf"/>
</dbReference>
<dbReference type="InterPro" id="IPR011711">
    <property type="entry name" value="GntR_C"/>
</dbReference>
<gene>
    <name evidence="5" type="ORF">JNB61_17280</name>
</gene>
<dbReference type="EMBL" id="JAEUAX010000013">
    <property type="protein sequence ID" value="MBW9111527.1"/>
    <property type="molecule type" value="Genomic_DNA"/>
</dbReference>
<protein>
    <submittedName>
        <fullName evidence="5">FadR family transcriptional regulator</fullName>
    </submittedName>
</protein>
<evidence type="ECO:0000313" key="5">
    <source>
        <dbReference type="EMBL" id="MBW9111527.1"/>
    </source>
</evidence>
<name>A0ABS7I429_9MICO</name>
<dbReference type="Gene3D" id="1.20.120.530">
    <property type="entry name" value="GntR ligand-binding domain-like"/>
    <property type="match status" value="1"/>
</dbReference>
<dbReference type="SUPFAM" id="SSF46785">
    <property type="entry name" value="Winged helix' DNA-binding domain"/>
    <property type="match status" value="1"/>
</dbReference>
<keyword evidence="1" id="KW-0805">Transcription regulation</keyword>
<dbReference type="RefSeq" id="WP_220340451.1">
    <property type="nucleotide sequence ID" value="NZ_JAEUAX010000013.1"/>
</dbReference>
<dbReference type="InterPro" id="IPR036388">
    <property type="entry name" value="WH-like_DNA-bd_sf"/>
</dbReference>
<keyword evidence="2" id="KW-0238">DNA-binding</keyword>
<evidence type="ECO:0000259" key="4">
    <source>
        <dbReference type="PROSITE" id="PS50949"/>
    </source>
</evidence>
<dbReference type="PANTHER" id="PTHR43537">
    <property type="entry name" value="TRANSCRIPTIONAL REGULATOR, GNTR FAMILY"/>
    <property type="match status" value="1"/>
</dbReference>
<feature type="domain" description="HTH gntR-type" evidence="4">
    <location>
        <begin position="17"/>
        <end position="85"/>
    </location>
</feature>
<dbReference type="SUPFAM" id="SSF48008">
    <property type="entry name" value="GntR ligand-binding domain-like"/>
    <property type="match status" value="1"/>
</dbReference>
<evidence type="ECO:0000313" key="6">
    <source>
        <dbReference type="Proteomes" id="UP000777440"/>
    </source>
</evidence>
<dbReference type="InterPro" id="IPR000524">
    <property type="entry name" value="Tscrpt_reg_HTH_GntR"/>
</dbReference>
<dbReference type="Pfam" id="PF07729">
    <property type="entry name" value="FCD"/>
    <property type="match status" value="1"/>
</dbReference>
<evidence type="ECO:0000256" key="2">
    <source>
        <dbReference type="ARBA" id="ARBA00023125"/>
    </source>
</evidence>
<accession>A0ABS7I429</accession>
<keyword evidence="3" id="KW-0804">Transcription</keyword>
<organism evidence="5 6">
    <name type="scientific">Microbacterium ureisolvens</name>
    <dbReference type="NCBI Taxonomy" id="2781186"/>
    <lineage>
        <taxon>Bacteria</taxon>
        <taxon>Bacillati</taxon>
        <taxon>Actinomycetota</taxon>
        <taxon>Actinomycetes</taxon>
        <taxon>Micrococcales</taxon>
        <taxon>Microbacteriaceae</taxon>
        <taxon>Microbacterium</taxon>
    </lineage>
</organism>
<dbReference type="PANTHER" id="PTHR43537:SF5">
    <property type="entry name" value="UXU OPERON TRANSCRIPTIONAL REGULATOR"/>
    <property type="match status" value="1"/>
</dbReference>
<proteinExistence type="predicted"/>
<dbReference type="PRINTS" id="PR00035">
    <property type="entry name" value="HTHGNTR"/>
</dbReference>
<dbReference type="PROSITE" id="PS50949">
    <property type="entry name" value="HTH_GNTR"/>
    <property type="match status" value="1"/>
</dbReference>
<dbReference type="InterPro" id="IPR008920">
    <property type="entry name" value="TF_FadR/GntR_C"/>
</dbReference>
<comment type="caution">
    <text evidence="5">The sequence shown here is derived from an EMBL/GenBank/DDBJ whole genome shotgun (WGS) entry which is preliminary data.</text>
</comment>
<dbReference type="Gene3D" id="1.10.10.10">
    <property type="entry name" value="Winged helix-like DNA-binding domain superfamily/Winged helix DNA-binding domain"/>
    <property type="match status" value="1"/>
</dbReference>
<dbReference type="SMART" id="SM00895">
    <property type="entry name" value="FCD"/>
    <property type="match status" value="1"/>
</dbReference>
<sequence>MSDGVRWMPRAEAVSRTSVADAVLTDLREAISSGAIPVGTRLPAEAVLSERYGVSRPLVREALRSLQALGLTRTRTGSGTFVIADRLNPSTTFGDFSSRDLVEARPHVEVPAAGFAAERRSEQQRDQLVRLCAEMDASDDADEWVRLDSRFHALVAEASGNAVFAKTLADIRDALAHQSQIVNLVAQRREASGREHRRIAEAIAVGSAIEAREAMRAHLSEVERVITPLAAGAAPGAAD</sequence>
<dbReference type="SMART" id="SM00345">
    <property type="entry name" value="HTH_GNTR"/>
    <property type="match status" value="1"/>
</dbReference>
<dbReference type="CDD" id="cd07377">
    <property type="entry name" value="WHTH_GntR"/>
    <property type="match status" value="1"/>
</dbReference>
<keyword evidence="6" id="KW-1185">Reference proteome</keyword>
<evidence type="ECO:0000256" key="3">
    <source>
        <dbReference type="ARBA" id="ARBA00023163"/>
    </source>
</evidence>
<evidence type="ECO:0000256" key="1">
    <source>
        <dbReference type="ARBA" id="ARBA00023015"/>
    </source>
</evidence>
<reference evidence="5 6" key="1">
    <citation type="journal article" date="2021" name="MBio">
        <title>Poor Competitiveness of Bradyrhizobium in Pigeon Pea Root Colonization in Indian Soils.</title>
        <authorList>
            <person name="Chalasani D."/>
            <person name="Basu A."/>
            <person name="Pullabhotla S.V.S.R.N."/>
            <person name="Jorrin B."/>
            <person name="Neal A.L."/>
            <person name="Poole P.S."/>
            <person name="Podile A.R."/>
            <person name="Tkacz A."/>
        </authorList>
    </citation>
    <scope>NUCLEOTIDE SEQUENCE [LARGE SCALE GENOMIC DNA]</scope>
    <source>
        <strain evidence="5 6">HU12</strain>
    </source>
</reference>